<dbReference type="PANTHER" id="PTHR43280:SF28">
    <property type="entry name" value="HTH-TYPE TRANSCRIPTIONAL ACTIVATOR RHAS"/>
    <property type="match status" value="1"/>
</dbReference>
<sequence length="292" mass="33831">MKNHSISRSTFSLLNVDYVKLNKSWNYRNVISPFYRLYFIDDGFGKLYQAGKTIILEKDFLYLVPSFTLCNYQCPEYLSQYYIHFLEEAPDGTSLFSSHKNIIKIPAGPSDLEHLKKILKLNPDRDLKRSYNPKDYQKQPVIQHSQALNNDLPISAFLETKGILLQLLSRFLTPEYYNISDSKVIPSKVLETINYINTNLGENLTVKDLAEKARQNPDYFSRIFQDHTGARPLPYIQQKRIEKAQFLILTTDLSLSQIASETGFESLSYFSRIFKNMTGQTPGNYAKNNYNI</sequence>
<comment type="caution">
    <text evidence="5">The sequence shown here is derived from an EMBL/GenBank/DDBJ whole genome shotgun (WGS) entry which is preliminary data.</text>
</comment>
<dbReference type="PROSITE" id="PS01124">
    <property type="entry name" value="HTH_ARAC_FAMILY_2"/>
    <property type="match status" value="1"/>
</dbReference>
<evidence type="ECO:0000313" key="5">
    <source>
        <dbReference type="EMBL" id="MBE9461756.1"/>
    </source>
</evidence>
<dbReference type="PRINTS" id="PR00032">
    <property type="entry name" value="HTHARAC"/>
</dbReference>
<dbReference type="InterPro" id="IPR009057">
    <property type="entry name" value="Homeodomain-like_sf"/>
</dbReference>
<protein>
    <submittedName>
        <fullName evidence="5">Helix-turn-helix transcriptional regulator</fullName>
    </submittedName>
</protein>
<dbReference type="Pfam" id="PF12833">
    <property type="entry name" value="HTH_18"/>
    <property type="match status" value="1"/>
</dbReference>
<reference evidence="6" key="1">
    <citation type="submission" date="2023-07" db="EMBL/GenBank/DDBJ databases">
        <title>Dyadobacter sp. nov 'subterranea' isolated from contaminted grondwater.</title>
        <authorList>
            <person name="Szabo I."/>
            <person name="Al-Omari J."/>
            <person name="Szerdahelyi S.G."/>
            <person name="Rado J."/>
        </authorList>
    </citation>
    <scope>NUCLEOTIDE SEQUENCE [LARGE SCALE GENOMIC DNA]</scope>
    <source>
        <strain evidence="6">UP-52</strain>
    </source>
</reference>
<dbReference type="RefSeq" id="WP_194120014.1">
    <property type="nucleotide sequence ID" value="NZ_JACYGY010000001.1"/>
</dbReference>
<keyword evidence="2" id="KW-0238">DNA-binding</keyword>
<organism evidence="5 6">
    <name type="scientific">Dyadobacter subterraneus</name>
    <dbReference type="NCBI Taxonomy" id="2773304"/>
    <lineage>
        <taxon>Bacteria</taxon>
        <taxon>Pseudomonadati</taxon>
        <taxon>Bacteroidota</taxon>
        <taxon>Cytophagia</taxon>
        <taxon>Cytophagales</taxon>
        <taxon>Spirosomataceae</taxon>
        <taxon>Dyadobacter</taxon>
    </lineage>
</organism>
<proteinExistence type="predicted"/>
<dbReference type="PROSITE" id="PS00041">
    <property type="entry name" value="HTH_ARAC_FAMILY_1"/>
    <property type="match status" value="1"/>
</dbReference>
<evidence type="ECO:0000313" key="6">
    <source>
        <dbReference type="Proteomes" id="UP000634134"/>
    </source>
</evidence>
<dbReference type="InterPro" id="IPR020449">
    <property type="entry name" value="Tscrpt_reg_AraC-type_HTH"/>
</dbReference>
<evidence type="ECO:0000259" key="4">
    <source>
        <dbReference type="PROSITE" id="PS01124"/>
    </source>
</evidence>
<dbReference type="EMBL" id="JACYGY010000001">
    <property type="protein sequence ID" value="MBE9461756.1"/>
    <property type="molecule type" value="Genomic_DNA"/>
</dbReference>
<dbReference type="InterPro" id="IPR018060">
    <property type="entry name" value="HTH_AraC"/>
</dbReference>
<dbReference type="SUPFAM" id="SSF46689">
    <property type="entry name" value="Homeodomain-like"/>
    <property type="match status" value="2"/>
</dbReference>
<feature type="domain" description="HTH araC/xylS-type" evidence="4">
    <location>
        <begin position="190"/>
        <end position="288"/>
    </location>
</feature>
<keyword evidence="3" id="KW-0804">Transcription</keyword>
<dbReference type="SMART" id="SM00342">
    <property type="entry name" value="HTH_ARAC"/>
    <property type="match status" value="1"/>
</dbReference>
<dbReference type="PANTHER" id="PTHR43280">
    <property type="entry name" value="ARAC-FAMILY TRANSCRIPTIONAL REGULATOR"/>
    <property type="match status" value="1"/>
</dbReference>
<evidence type="ECO:0000256" key="3">
    <source>
        <dbReference type="ARBA" id="ARBA00023163"/>
    </source>
</evidence>
<dbReference type="Proteomes" id="UP000634134">
    <property type="component" value="Unassembled WGS sequence"/>
</dbReference>
<evidence type="ECO:0000256" key="1">
    <source>
        <dbReference type="ARBA" id="ARBA00023015"/>
    </source>
</evidence>
<gene>
    <name evidence="5" type="ORF">IEE83_07665</name>
</gene>
<evidence type="ECO:0000256" key="2">
    <source>
        <dbReference type="ARBA" id="ARBA00023125"/>
    </source>
</evidence>
<name>A0ABR9W8F9_9BACT</name>
<dbReference type="InterPro" id="IPR018062">
    <property type="entry name" value="HTH_AraC-typ_CS"/>
</dbReference>
<accession>A0ABR9W8F9</accession>
<dbReference type="Gene3D" id="1.10.10.60">
    <property type="entry name" value="Homeodomain-like"/>
    <property type="match status" value="2"/>
</dbReference>
<keyword evidence="6" id="KW-1185">Reference proteome</keyword>
<keyword evidence="1" id="KW-0805">Transcription regulation</keyword>